<comment type="caution">
    <text evidence="1">The sequence shown here is derived from an EMBL/GenBank/DDBJ whole genome shotgun (WGS) entry which is preliminary data.</text>
</comment>
<gene>
    <name evidence="1" type="ORF">C8J26_3469</name>
</gene>
<dbReference type="Proteomes" id="UP000244189">
    <property type="component" value="Unassembled WGS sequence"/>
</dbReference>
<protein>
    <submittedName>
        <fullName evidence="1">Uncharacterized protein</fullName>
    </submittedName>
</protein>
<dbReference type="EMBL" id="QAOG01000007">
    <property type="protein sequence ID" value="PTQ58602.1"/>
    <property type="molecule type" value="Genomic_DNA"/>
</dbReference>
<accession>A0A2T5GH09</accession>
<organism evidence="1 2">
    <name type="scientific">Sphingomonas aurantiaca</name>
    <dbReference type="NCBI Taxonomy" id="185949"/>
    <lineage>
        <taxon>Bacteria</taxon>
        <taxon>Pseudomonadati</taxon>
        <taxon>Pseudomonadota</taxon>
        <taxon>Alphaproteobacteria</taxon>
        <taxon>Sphingomonadales</taxon>
        <taxon>Sphingomonadaceae</taxon>
        <taxon>Sphingomonas</taxon>
    </lineage>
</organism>
<evidence type="ECO:0000313" key="2">
    <source>
        <dbReference type="Proteomes" id="UP000244189"/>
    </source>
</evidence>
<sequence length="147" mass="16162">MEQRIIHACGHEQGHYLTGFDSQQERKVKWLKTTSCRDCFVAEKRAEEAAAAALSNAAISHLDLPPLTGTDRQVSWASTIRTKRLAVLINSNSGVDCYACLQVTDAKWWIDRRDLTDVDLMAAAAQASEVQSATAVTASITDMHRTA</sequence>
<dbReference type="RefSeq" id="WP_107959433.1">
    <property type="nucleotide sequence ID" value="NZ_QAOG01000007.1"/>
</dbReference>
<proteinExistence type="predicted"/>
<evidence type="ECO:0000313" key="1">
    <source>
        <dbReference type="EMBL" id="PTQ58602.1"/>
    </source>
</evidence>
<keyword evidence="2" id="KW-1185">Reference proteome</keyword>
<name>A0A2T5GH09_9SPHN</name>
<dbReference type="AlphaFoldDB" id="A0A2T5GH09"/>
<reference evidence="1 2" key="1">
    <citation type="submission" date="2018-04" db="EMBL/GenBank/DDBJ databases">
        <title>Genomic Encyclopedia of Type Strains, Phase III (KMG-III): the genomes of soil and plant-associated and newly described type strains.</title>
        <authorList>
            <person name="Whitman W."/>
        </authorList>
    </citation>
    <scope>NUCLEOTIDE SEQUENCE [LARGE SCALE GENOMIC DNA]</scope>
    <source>
        <strain evidence="1 2">MA101b</strain>
    </source>
</reference>